<comment type="caution">
    <text evidence="4">The sequence shown here is derived from an EMBL/GenBank/DDBJ whole genome shotgun (WGS) entry which is preliminary data.</text>
</comment>
<dbReference type="PANTHER" id="PTHR32332">
    <property type="entry name" value="2-NITROPROPANE DIOXYGENASE"/>
    <property type="match status" value="1"/>
</dbReference>
<dbReference type="SUPFAM" id="SSF51412">
    <property type="entry name" value="Inosine monophosphate dehydrogenase (IMPDH)"/>
    <property type="match status" value="1"/>
</dbReference>
<dbReference type="RefSeq" id="WP_189354334.1">
    <property type="nucleotide sequence ID" value="NZ_BMYP01000041.1"/>
</dbReference>
<evidence type="ECO:0000313" key="5">
    <source>
        <dbReference type="Proteomes" id="UP000662678"/>
    </source>
</evidence>
<dbReference type="Proteomes" id="UP000662678">
    <property type="component" value="Unassembled WGS sequence"/>
</dbReference>
<dbReference type="Pfam" id="PF03060">
    <property type="entry name" value="NMO"/>
    <property type="match status" value="1"/>
</dbReference>
<gene>
    <name evidence="4" type="ORF">GCM10011419_25830</name>
</gene>
<evidence type="ECO:0000313" key="4">
    <source>
        <dbReference type="EMBL" id="GHD80776.1"/>
    </source>
</evidence>
<dbReference type="PANTHER" id="PTHR32332:SF18">
    <property type="entry name" value="2-NITROPROPANE DIOXYGENASE"/>
    <property type="match status" value="1"/>
</dbReference>
<proteinExistence type="predicted"/>
<evidence type="ECO:0000256" key="3">
    <source>
        <dbReference type="ARBA" id="ARBA00023002"/>
    </source>
</evidence>
<accession>A0ABQ3HBM0</accession>
<dbReference type="GO" id="GO:0051213">
    <property type="term" value="F:dioxygenase activity"/>
    <property type="evidence" value="ECO:0007669"/>
    <property type="project" value="UniProtKB-KW"/>
</dbReference>
<keyword evidence="5" id="KW-1185">Reference proteome</keyword>
<dbReference type="EMBL" id="BMYP01000041">
    <property type="protein sequence ID" value="GHD80776.1"/>
    <property type="molecule type" value="Genomic_DNA"/>
</dbReference>
<sequence length="477" mass="52972">MKCVDDFRLKLGDKELVPIIIGGMGVDISTAALALEAARLGGIGHISDAMVPTVTDRRFNTKYVKDKLKQYKFNVENSDKSVVQFDLGLLEEATRLHVGHTMDAKRGDGMVFINCMEKLTMNAPKDTLRVRMRAAMDAGIDGITLAAGLHLGSFALIEDHPRFRDVKLGIIVSSLRALQLFLKKSARTNRLPDYIVIEGPLAGGHLGFGLDWAQYDLATIVAEIRDWLVEQKLDIPLVPAGGIFTGTDATNFLETDAAAVQVATRFTVTRECGLPENVQQEYFKASEDEIEVNQISPTGYPMRMLKSSPAIGDIIRPNCEAYGYLLDASGNCQYIDAYNRAHAAHPGERRVRIWDKTCLCTHMRNFDCWTCGHYTYRLKDTTHRNADGSYQILSAEHVFHDYQFSKDNRIALPEISAAVFCFFICGQRWPQQLTLTAASPAAATAPAADDTCRRTYRCWNPCRNGPATPSCGYRLSA</sequence>
<dbReference type="InterPro" id="IPR013785">
    <property type="entry name" value="Aldolase_TIM"/>
</dbReference>
<evidence type="ECO:0000256" key="2">
    <source>
        <dbReference type="ARBA" id="ARBA00022643"/>
    </source>
</evidence>
<name>A0ABQ3HBM0_9NEIS</name>
<keyword evidence="4" id="KW-0223">Dioxygenase</keyword>
<organism evidence="4 5">
    <name type="scientific">Vogesella fluminis</name>
    <dbReference type="NCBI Taxonomy" id="1069161"/>
    <lineage>
        <taxon>Bacteria</taxon>
        <taxon>Pseudomonadati</taxon>
        <taxon>Pseudomonadota</taxon>
        <taxon>Betaproteobacteria</taxon>
        <taxon>Neisseriales</taxon>
        <taxon>Chromobacteriaceae</taxon>
        <taxon>Vogesella</taxon>
    </lineage>
</organism>
<reference evidence="5" key="1">
    <citation type="journal article" date="2019" name="Int. J. Syst. Evol. Microbiol.">
        <title>The Global Catalogue of Microorganisms (GCM) 10K type strain sequencing project: providing services to taxonomists for standard genome sequencing and annotation.</title>
        <authorList>
            <consortium name="The Broad Institute Genomics Platform"/>
            <consortium name="The Broad Institute Genome Sequencing Center for Infectious Disease"/>
            <person name="Wu L."/>
            <person name="Ma J."/>
        </authorList>
    </citation>
    <scope>NUCLEOTIDE SEQUENCE [LARGE SCALE GENOMIC DNA]</scope>
    <source>
        <strain evidence="5">KCTC 23713</strain>
    </source>
</reference>
<keyword evidence="2" id="KW-0288">FMN</keyword>
<dbReference type="CDD" id="cd04730">
    <property type="entry name" value="NPD_like"/>
    <property type="match status" value="1"/>
</dbReference>
<evidence type="ECO:0000256" key="1">
    <source>
        <dbReference type="ARBA" id="ARBA00022630"/>
    </source>
</evidence>
<dbReference type="Gene3D" id="3.20.20.70">
    <property type="entry name" value="Aldolase class I"/>
    <property type="match status" value="1"/>
</dbReference>
<keyword evidence="3" id="KW-0560">Oxidoreductase</keyword>
<protein>
    <submittedName>
        <fullName evidence="4">2-nitropropane dioxygenase</fullName>
    </submittedName>
</protein>
<dbReference type="InterPro" id="IPR004136">
    <property type="entry name" value="NMO"/>
</dbReference>
<keyword evidence="1" id="KW-0285">Flavoprotein</keyword>